<evidence type="ECO:0000313" key="2">
    <source>
        <dbReference type="EMBL" id="GAJ17796.1"/>
    </source>
</evidence>
<dbReference type="EMBL" id="BARU01001242">
    <property type="protein sequence ID" value="GAH30371.1"/>
    <property type="molecule type" value="Genomic_DNA"/>
</dbReference>
<sequence length="46" mass="5441">MDTENPKEKISSIRSGFFSLPIKKYRKLPLIPNPRRDILTIIKAKW</sequence>
<evidence type="ECO:0000313" key="1">
    <source>
        <dbReference type="EMBL" id="GAH30371.1"/>
    </source>
</evidence>
<accession>X1VNF4</accession>
<gene>
    <name evidence="1" type="ORF">S03H2_03376</name>
    <name evidence="2" type="ORF">S12H4_56540</name>
</gene>
<organism evidence="2">
    <name type="scientific">marine sediment metagenome</name>
    <dbReference type="NCBI Taxonomy" id="412755"/>
    <lineage>
        <taxon>unclassified sequences</taxon>
        <taxon>metagenomes</taxon>
        <taxon>ecological metagenomes</taxon>
    </lineage>
</organism>
<dbReference type="AlphaFoldDB" id="X1VNF4"/>
<proteinExistence type="predicted"/>
<comment type="caution">
    <text evidence="2">The sequence shown here is derived from an EMBL/GenBank/DDBJ whole genome shotgun (WGS) entry which is preliminary data.</text>
</comment>
<name>X1VNF4_9ZZZZ</name>
<dbReference type="EMBL" id="BARW01036429">
    <property type="protein sequence ID" value="GAJ17796.1"/>
    <property type="molecule type" value="Genomic_DNA"/>
</dbReference>
<reference evidence="2" key="1">
    <citation type="journal article" date="2014" name="Front. Microbiol.">
        <title>High frequency of phylogenetically diverse reductive dehalogenase-homologous genes in deep subseafloor sedimentary metagenomes.</title>
        <authorList>
            <person name="Kawai M."/>
            <person name="Futagami T."/>
            <person name="Toyoda A."/>
            <person name="Takaki Y."/>
            <person name="Nishi S."/>
            <person name="Hori S."/>
            <person name="Arai W."/>
            <person name="Tsubouchi T."/>
            <person name="Morono Y."/>
            <person name="Uchiyama I."/>
            <person name="Ito T."/>
            <person name="Fujiyama A."/>
            <person name="Inagaki F."/>
            <person name="Takami H."/>
        </authorList>
    </citation>
    <scope>NUCLEOTIDE SEQUENCE</scope>
    <source>
        <strain evidence="2">Expedition CK06-06</strain>
    </source>
</reference>
<protein>
    <submittedName>
        <fullName evidence="2">Uncharacterized protein</fullName>
    </submittedName>
</protein>